<keyword evidence="1" id="KW-0560">Oxidoreductase</keyword>
<feature type="domain" description="D-isomer specific 2-hydroxyacid dehydrogenase NAD-binding" evidence="3">
    <location>
        <begin position="101"/>
        <end position="275"/>
    </location>
</feature>
<dbReference type="PANTHER" id="PTHR43333:SF1">
    <property type="entry name" value="D-ISOMER SPECIFIC 2-HYDROXYACID DEHYDROGENASE NAD-BINDING DOMAIN-CONTAINING PROTEIN"/>
    <property type="match status" value="1"/>
</dbReference>
<comment type="caution">
    <text evidence="4">The sequence shown here is derived from an EMBL/GenBank/DDBJ whole genome shotgun (WGS) entry which is preliminary data.</text>
</comment>
<name>A0A318KWX0_9FIRM</name>
<dbReference type="Proteomes" id="UP000247612">
    <property type="component" value="Unassembled WGS sequence"/>
</dbReference>
<keyword evidence="5" id="KW-1185">Reference proteome</keyword>
<organism evidence="4 5">
    <name type="scientific">Dielma fastidiosa</name>
    <dbReference type="NCBI Taxonomy" id="1034346"/>
    <lineage>
        <taxon>Bacteria</taxon>
        <taxon>Bacillati</taxon>
        <taxon>Bacillota</taxon>
        <taxon>Erysipelotrichia</taxon>
        <taxon>Erysipelotrichales</taxon>
        <taxon>Erysipelotrichaceae</taxon>
        <taxon>Dielma</taxon>
    </lineage>
</organism>
<dbReference type="PANTHER" id="PTHR43333">
    <property type="entry name" value="2-HACID_DH_C DOMAIN-CONTAINING PROTEIN"/>
    <property type="match status" value="1"/>
</dbReference>
<dbReference type="InterPro" id="IPR006140">
    <property type="entry name" value="D-isomer_DH_NAD-bd"/>
</dbReference>
<dbReference type="Gene3D" id="3.40.50.720">
    <property type="entry name" value="NAD(P)-binding Rossmann-like Domain"/>
    <property type="match status" value="2"/>
</dbReference>
<dbReference type="Pfam" id="PF02826">
    <property type="entry name" value="2-Hacid_dh_C"/>
    <property type="match status" value="1"/>
</dbReference>
<accession>A0A318KWX0</accession>
<dbReference type="STRING" id="1034346.GCA_000313565_01644"/>
<evidence type="ECO:0000313" key="4">
    <source>
        <dbReference type="EMBL" id="PXX80146.1"/>
    </source>
</evidence>
<evidence type="ECO:0000256" key="2">
    <source>
        <dbReference type="ARBA" id="ARBA00023027"/>
    </source>
</evidence>
<dbReference type="SUPFAM" id="SSF51735">
    <property type="entry name" value="NAD(P)-binding Rossmann-fold domains"/>
    <property type="match status" value="1"/>
</dbReference>
<evidence type="ECO:0000313" key="5">
    <source>
        <dbReference type="Proteomes" id="UP000247612"/>
    </source>
</evidence>
<dbReference type="InterPro" id="IPR036291">
    <property type="entry name" value="NAD(P)-bd_dom_sf"/>
</dbReference>
<dbReference type="EMBL" id="QJKH01000004">
    <property type="protein sequence ID" value="PXX80146.1"/>
    <property type="molecule type" value="Genomic_DNA"/>
</dbReference>
<dbReference type="CDD" id="cd05300">
    <property type="entry name" value="2-Hacid_dh_1"/>
    <property type="match status" value="1"/>
</dbReference>
<evidence type="ECO:0000259" key="3">
    <source>
        <dbReference type="Pfam" id="PF02826"/>
    </source>
</evidence>
<dbReference type="OrthoDB" id="9805416at2"/>
<gene>
    <name evidence="4" type="ORF">DES51_104151</name>
</gene>
<dbReference type="RefSeq" id="WP_022937948.1">
    <property type="nucleotide sequence ID" value="NZ_CABKRQ010000004.1"/>
</dbReference>
<protein>
    <submittedName>
        <fullName evidence="4">Phosphoglycerate dehydrogenase-like enzyme</fullName>
    </submittedName>
</protein>
<dbReference type="GO" id="GO:0016491">
    <property type="term" value="F:oxidoreductase activity"/>
    <property type="evidence" value="ECO:0007669"/>
    <property type="project" value="UniProtKB-KW"/>
</dbReference>
<dbReference type="SUPFAM" id="SSF52283">
    <property type="entry name" value="Formate/glycerate dehydrogenase catalytic domain-like"/>
    <property type="match status" value="1"/>
</dbReference>
<evidence type="ECO:0000256" key="1">
    <source>
        <dbReference type="ARBA" id="ARBA00023002"/>
    </source>
</evidence>
<dbReference type="GO" id="GO:0051287">
    <property type="term" value="F:NAD binding"/>
    <property type="evidence" value="ECO:0007669"/>
    <property type="project" value="InterPro"/>
</dbReference>
<sequence length="318" mass="34911">MRNILYLLETNEEQRQQLQKRFADCSFTFKSKHEVSDEEIRQAECIIGNLLLNQLDLCENAKLMQLGSAGSDAYAAALDESVLLCNASGCYGPAISEYMIGVCLSLMLRLPSYRDQQHLRAWQNAGKVSSILGSKVLIVGLGDIGSQFAIKMRALGAKITGIRRNTADQPDFVDAIAALDQLDELLPEMDIIASCLPNSKATEKVFTAKQFKLMKDSAIFINVGRGQAVDTDALCDALKAHEIYGAALDVVDPEPLPLNHPLWNCGNLLLTPHIAGGSNLKLTTELIYTLVSDNLEAYLKGEPLKNVVDRATGYRKHQ</sequence>
<keyword evidence="2" id="KW-0520">NAD</keyword>
<dbReference type="AlphaFoldDB" id="A0A318KWX0"/>
<proteinExistence type="predicted"/>
<reference evidence="4 5" key="1">
    <citation type="submission" date="2018-05" db="EMBL/GenBank/DDBJ databases">
        <title>Genomic Encyclopedia of Type Strains, Phase IV (KMG-IV): sequencing the most valuable type-strain genomes for metagenomic binning, comparative biology and taxonomic classification.</title>
        <authorList>
            <person name="Goeker M."/>
        </authorList>
    </citation>
    <scope>NUCLEOTIDE SEQUENCE [LARGE SCALE GENOMIC DNA]</scope>
    <source>
        <strain evidence="4 5">JC118</strain>
    </source>
</reference>